<dbReference type="AlphaFoldDB" id="A0A7J0FD04"/>
<evidence type="ECO:0000313" key="3">
    <source>
        <dbReference type="Proteomes" id="UP000585474"/>
    </source>
</evidence>
<evidence type="ECO:0000313" key="2">
    <source>
        <dbReference type="EMBL" id="GFY95797.1"/>
    </source>
</evidence>
<dbReference type="PANTHER" id="PTHR33670:SF14">
    <property type="entry name" value="T20H2.15 PROTEIN"/>
    <property type="match status" value="1"/>
</dbReference>
<proteinExistence type="predicted"/>
<feature type="compositionally biased region" description="Basic and acidic residues" evidence="1">
    <location>
        <begin position="78"/>
        <end position="87"/>
    </location>
</feature>
<dbReference type="PANTHER" id="PTHR33670">
    <property type="entry name" value="SPLICING FACTOR, PROLINE- AND GLUTAMINE-RICH-LIKE"/>
    <property type="match status" value="1"/>
</dbReference>
<sequence length="153" mass="16631">MEASLIHSSPDSSISPYKHIRNPKTNHRSLTSRPFDNISPPNFSGGILHAPPIHQKINHRTRRDPSLTPKKSKSVSPKKGDVKRDLKSTAPTSSSAGSFMDLELFSGSVTFTLSPPPSSLPLPNFSLRPKLSCSAAGIDPGATDNLRRLLRIQ</sequence>
<feature type="compositionally biased region" description="Low complexity" evidence="1">
    <location>
        <begin position="1"/>
        <end position="16"/>
    </location>
</feature>
<dbReference type="EMBL" id="BJWL01000011">
    <property type="protein sequence ID" value="GFY95797.1"/>
    <property type="molecule type" value="Genomic_DNA"/>
</dbReference>
<reference evidence="2 3" key="1">
    <citation type="submission" date="2019-07" db="EMBL/GenBank/DDBJ databases">
        <title>De Novo Assembly of kiwifruit Actinidia rufa.</title>
        <authorList>
            <person name="Sugita-Konishi S."/>
            <person name="Sato K."/>
            <person name="Mori E."/>
            <person name="Abe Y."/>
            <person name="Kisaki G."/>
            <person name="Hamano K."/>
            <person name="Suezawa K."/>
            <person name="Otani M."/>
            <person name="Fukuda T."/>
            <person name="Manabe T."/>
            <person name="Gomi K."/>
            <person name="Tabuchi M."/>
            <person name="Akimitsu K."/>
            <person name="Kataoka I."/>
        </authorList>
    </citation>
    <scope>NUCLEOTIDE SEQUENCE [LARGE SCALE GENOMIC DNA]</scope>
    <source>
        <strain evidence="3">cv. Fuchu</strain>
    </source>
</reference>
<evidence type="ECO:0000256" key="1">
    <source>
        <dbReference type="SAM" id="MobiDB-lite"/>
    </source>
</evidence>
<dbReference type="Proteomes" id="UP000585474">
    <property type="component" value="Unassembled WGS sequence"/>
</dbReference>
<accession>A0A7J0FD04</accession>
<feature type="compositionally biased region" description="Basic residues" evidence="1">
    <location>
        <begin position="18"/>
        <end position="27"/>
    </location>
</feature>
<gene>
    <name evidence="2" type="ORF">Acr_11g0001030</name>
</gene>
<feature type="compositionally biased region" description="Low complexity" evidence="1">
    <location>
        <begin position="66"/>
        <end position="77"/>
    </location>
</feature>
<keyword evidence="3" id="KW-1185">Reference proteome</keyword>
<comment type="caution">
    <text evidence="2">The sequence shown here is derived from an EMBL/GenBank/DDBJ whole genome shotgun (WGS) entry which is preliminary data.</text>
</comment>
<name>A0A7J0FD04_9ERIC</name>
<dbReference type="OrthoDB" id="1939477at2759"/>
<protein>
    <submittedName>
        <fullName evidence="2">Uncharacterized protein</fullName>
    </submittedName>
</protein>
<organism evidence="2 3">
    <name type="scientific">Actinidia rufa</name>
    <dbReference type="NCBI Taxonomy" id="165716"/>
    <lineage>
        <taxon>Eukaryota</taxon>
        <taxon>Viridiplantae</taxon>
        <taxon>Streptophyta</taxon>
        <taxon>Embryophyta</taxon>
        <taxon>Tracheophyta</taxon>
        <taxon>Spermatophyta</taxon>
        <taxon>Magnoliopsida</taxon>
        <taxon>eudicotyledons</taxon>
        <taxon>Gunneridae</taxon>
        <taxon>Pentapetalae</taxon>
        <taxon>asterids</taxon>
        <taxon>Ericales</taxon>
        <taxon>Actinidiaceae</taxon>
        <taxon>Actinidia</taxon>
    </lineage>
</organism>
<feature type="region of interest" description="Disordered" evidence="1">
    <location>
        <begin position="1"/>
        <end position="98"/>
    </location>
</feature>
<feature type="compositionally biased region" description="Polar residues" evidence="1">
    <location>
        <begin position="28"/>
        <end position="42"/>
    </location>
</feature>